<dbReference type="PANTHER" id="PTHR42923:SF17">
    <property type="entry name" value="AMINE OXIDASE DOMAIN-CONTAINING PROTEIN"/>
    <property type="match status" value="1"/>
</dbReference>
<keyword evidence="3" id="KW-1185">Reference proteome</keyword>
<dbReference type="PANTHER" id="PTHR42923">
    <property type="entry name" value="PROTOPORPHYRINOGEN OXIDASE"/>
    <property type="match status" value="1"/>
</dbReference>
<gene>
    <name evidence="2" type="ORF">ACFQ16_07235</name>
</gene>
<reference evidence="3" key="1">
    <citation type="journal article" date="2019" name="Int. J. Syst. Evol. Microbiol.">
        <title>The Global Catalogue of Microorganisms (GCM) 10K type strain sequencing project: providing services to taxonomists for standard genome sequencing and annotation.</title>
        <authorList>
            <consortium name="The Broad Institute Genomics Platform"/>
            <consortium name="The Broad Institute Genome Sequencing Center for Infectious Disease"/>
            <person name="Wu L."/>
            <person name="Ma J."/>
        </authorList>
    </citation>
    <scope>NUCLEOTIDE SEQUENCE [LARGE SCALE GENOMIC DNA]</scope>
    <source>
        <strain evidence="3">CCUG 56401</strain>
    </source>
</reference>
<feature type="domain" description="Amine oxidase" evidence="1">
    <location>
        <begin position="13"/>
        <end position="312"/>
    </location>
</feature>
<organism evidence="2 3">
    <name type="scientific">Saccharopolyspora rosea</name>
    <dbReference type="NCBI Taxonomy" id="524884"/>
    <lineage>
        <taxon>Bacteria</taxon>
        <taxon>Bacillati</taxon>
        <taxon>Actinomycetota</taxon>
        <taxon>Actinomycetes</taxon>
        <taxon>Pseudonocardiales</taxon>
        <taxon>Pseudonocardiaceae</taxon>
        <taxon>Saccharopolyspora</taxon>
    </lineage>
</organism>
<dbReference type="InterPro" id="IPR002937">
    <property type="entry name" value="Amino_oxidase"/>
</dbReference>
<comment type="caution">
    <text evidence="2">The sequence shown here is derived from an EMBL/GenBank/DDBJ whole genome shotgun (WGS) entry which is preliminary data.</text>
</comment>
<dbReference type="RefSeq" id="WP_345599948.1">
    <property type="nucleotide sequence ID" value="NZ_BAABLT010000001.1"/>
</dbReference>
<dbReference type="Proteomes" id="UP001597018">
    <property type="component" value="Unassembled WGS sequence"/>
</dbReference>
<dbReference type="InterPro" id="IPR050464">
    <property type="entry name" value="Zeta_carotene_desat/Oxidored"/>
</dbReference>
<evidence type="ECO:0000313" key="2">
    <source>
        <dbReference type="EMBL" id="MFD0919531.1"/>
    </source>
</evidence>
<accession>A0ABW3FLZ1</accession>
<dbReference type="SUPFAM" id="SSF51905">
    <property type="entry name" value="FAD/NAD(P)-binding domain"/>
    <property type="match status" value="1"/>
</dbReference>
<proteinExistence type="predicted"/>
<name>A0ABW3FLZ1_9PSEU</name>
<sequence length="438" mass="48903">MKHRVAVVGAGAAGLSAAYNVRSRASVTLFESHAQAGGHALTVPVDDNGVERGLDMAFIVYNGYSYPRFSKFLAELGVETTGHPGRFSFSDHDTGFTWVSDDFELTEEQIRARYPAEFVGLWREADRFRRTAPRDFLRLREDISLGEYLESHGYSDEFRYGFVVLLSSMVWSISPDEVWDMPANTIVTFFLGHGFEWQGRPNAEWRCVAGGSANYVSRALEVMTGDGVDFRPNTPVLGVEQREAGVAVRTAGGVEEFDHVVLATHADDSIALLENPTPEQRALEAIRYSPTRAVLHTDPVVMPTDRAHWRSWNCKRRVRDTDSGALDTWATYYLNQVQNFTSDNDYFVSVDCPLEPADGKVLAEVDFRHPIFTMEAKRSLAEIPKIQEDSRVKFAGSYLPARRVGPDAVGGHESAFDAGYEAAMSIHRNMSAESEQPR</sequence>
<dbReference type="Pfam" id="PF01593">
    <property type="entry name" value="Amino_oxidase"/>
    <property type="match status" value="1"/>
</dbReference>
<protein>
    <submittedName>
        <fullName evidence="2">NAD(P)/FAD-dependent oxidoreductase</fullName>
    </submittedName>
</protein>
<dbReference type="Gene3D" id="3.50.50.60">
    <property type="entry name" value="FAD/NAD(P)-binding domain"/>
    <property type="match status" value="1"/>
</dbReference>
<evidence type="ECO:0000313" key="3">
    <source>
        <dbReference type="Proteomes" id="UP001597018"/>
    </source>
</evidence>
<dbReference type="Gene3D" id="1.10.405.20">
    <property type="match status" value="1"/>
</dbReference>
<dbReference type="EMBL" id="JBHTIW010000003">
    <property type="protein sequence ID" value="MFD0919531.1"/>
    <property type="molecule type" value="Genomic_DNA"/>
</dbReference>
<dbReference type="InterPro" id="IPR036188">
    <property type="entry name" value="FAD/NAD-bd_sf"/>
</dbReference>
<evidence type="ECO:0000259" key="1">
    <source>
        <dbReference type="Pfam" id="PF01593"/>
    </source>
</evidence>